<dbReference type="EMBL" id="JACHXZ010000001">
    <property type="protein sequence ID" value="MBB3167373.1"/>
    <property type="molecule type" value="Genomic_DNA"/>
</dbReference>
<comment type="caution">
    <text evidence="2">The sequence shown here is derived from an EMBL/GenBank/DDBJ whole genome shotgun (WGS) entry which is preliminary data.</text>
</comment>
<dbReference type="Proteomes" id="UP000559987">
    <property type="component" value="Unassembled WGS sequence"/>
</dbReference>
<evidence type="ECO:0000256" key="1">
    <source>
        <dbReference type="SAM" id="Phobius"/>
    </source>
</evidence>
<accession>A0A839UIL8</accession>
<sequence length="140" mass="16167">MTDKPLPLSLFLMRWSVFLVMFMWTLDKFVNPGHATRIFEHFYFIPGVESTIIYGLAVAEMGLLALFILGLYKRFSYGLVLLFHSVSTFSSFRQYLDPFEGAHLLFFAAWPMWAACVALYLLRDQDQLLTLPARAELRAS</sequence>
<keyword evidence="3" id="KW-1185">Reference proteome</keyword>
<protein>
    <recommendedName>
        <fullName evidence="4">DoxX family protein</fullName>
    </recommendedName>
</protein>
<reference evidence="2 3" key="1">
    <citation type="submission" date="2020-08" db="EMBL/GenBank/DDBJ databases">
        <title>Genomic Encyclopedia of Type Strains, Phase III (KMG-III): the genomes of soil and plant-associated and newly described type strains.</title>
        <authorList>
            <person name="Whitman W."/>
        </authorList>
    </citation>
    <scope>NUCLEOTIDE SEQUENCE [LARGE SCALE GENOMIC DNA]</scope>
    <source>
        <strain evidence="2 3">CECT 8571</strain>
    </source>
</reference>
<proteinExistence type="predicted"/>
<feature type="transmembrane region" description="Helical" evidence="1">
    <location>
        <begin position="52"/>
        <end position="72"/>
    </location>
</feature>
<evidence type="ECO:0000313" key="3">
    <source>
        <dbReference type="Proteomes" id="UP000559987"/>
    </source>
</evidence>
<gene>
    <name evidence="2" type="ORF">FHS30_000549</name>
</gene>
<name>A0A839UIL8_9GAMM</name>
<keyword evidence="1" id="KW-0472">Membrane</keyword>
<keyword evidence="1" id="KW-0812">Transmembrane</keyword>
<feature type="transmembrane region" description="Helical" evidence="1">
    <location>
        <begin position="102"/>
        <end position="122"/>
    </location>
</feature>
<organism evidence="2 3">
    <name type="scientific">Simiduia aestuariiviva</name>
    <dbReference type="NCBI Taxonomy" id="1510459"/>
    <lineage>
        <taxon>Bacteria</taxon>
        <taxon>Pseudomonadati</taxon>
        <taxon>Pseudomonadota</taxon>
        <taxon>Gammaproteobacteria</taxon>
        <taxon>Cellvibrionales</taxon>
        <taxon>Cellvibrionaceae</taxon>
        <taxon>Simiduia</taxon>
    </lineage>
</organism>
<evidence type="ECO:0000313" key="2">
    <source>
        <dbReference type="EMBL" id="MBB3167373.1"/>
    </source>
</evidence>
<evidence type="ECO:0008006" key="4">
    <source>
        <dbReference type="Google" id="ProtNLM"/>
    </source>
</evidence>
<feature type="transmembrane region" description="Helical" evidence="1">
    <location>
        <begin position="7"/>
        <end position="26"/>
    </location>
</feature>
<keyword evidence="1" id="KW-1133">Transmembrane helix</keyword>
<feature type="transmembrane region" description="Helical" evidence="1">
    <location>
        <begin position="79"/>
        <end position="96"/>
    </location>
</feature>
<dbReference type="RefSeq" id="WP_183908035.1">
    <property type="nucleotide sequence ID" value="NZ_JACHXZ010000001.1"/>
</dbReference>
<dbReference type="AlphaFoldDB" id="A0A839UIL8"/>